<dbReference type="Proteomes" id="UP001501083">
    <property type="component" value="Unassembled WGS sequence"/>
</dbReference>
<dbReference type="InterPro" id="IPR011990">
    <property type="entry name" value="TPR-like_helical_dom_sf"/>
</dbReference>
<evidence type="ECO:0000313" key="2">
    <source>
        <dbReference type="Proteomes" id="UP001501083"/>
    </source>
</evidence>
<proteinExistence type="predicted"/>
<protein>
    <recommendedName>
        <fullName evidence="3">Sel1 repeat family protein</fullName>
    </recommendedName>
</protein>
<accession>A0ABP9LF30</accession>
<evidence type="ECO:0000313" key="1">
    <source>
        <dbReference type="EMBL" id="GAA5077172.1"/>
    </source>
</evidence>
<comment type="caution">
    <text evidence="1">The sequence shown here is derived from an EMBL/GenBank/DDBJ whole genome shotgun (WGS) entry which is preliminary data.</text>
</comment>
<dbReference type="EMBL" id="BAABKY010000002">
    <property type="protein sequence ID" value="GAA5077172.1"/>
    <property type="molecule type" value="Genomic_DNA"/>
</dbReference>
<organism evidence="1 2">
    <name type="scientific">Lysobacter panacisoli</name>
    <dbReference type="NCBI Taxonomy" id="1255263"/>
    <lineage>
        <taxon>Bacteria</taxon>
        <taxon>Pseudomonadati</taxon>
        <taxon>Pseudomonadota</taxon>
        <taxon>Gammaproteobacteria</taxon>
        <taxon>Lysobacterales</taxon>
        <taxon>Lysobacteraceae</taxon>
        <taxon>Lysobacter</taxon>
    </lineage>
</organism>
<keyword evidence="2" id="KW-1185">Reference proteome</keyword>
<sequence length="333" mass="35442">MRVLVLGLAMLAICACGRKPPDGGVEDVGESGLPKNRVGADVVSAAAKAAPVGSNSVPLPTGRSLREISNLLTKRSKEGDARATCQLALELEFCAGTEKQAAYLSAVAERVRASQPGPATSAAKNETLSTISEMAQLRGEYCEGFDSVGADERVKLWRQAANRGHIASMVQYGAGRAFNPNETLAVLDELKAYKQDGVAFMMKAARSGNLQANLLLARAYAPSPSAPERTPFLRQAVEKSSSTSVAYYKVAEELLGQATDAPVTNLQLRAEMASVTHGMSDTELAKAEEVYASLHRELEVVNPAVVSVRGLSDLDPYRAVPGDELCSQDEFLR</sequence>
<reference evidence="2" key="1">
    <citation type="journal article" date="2019" name="Int. J. Syst. Evol. Microbiol.">
        <title>The Global Catalogue of Microorganisms (GCM) 10K type strain sequencing project: providing services to taxonomists for standard genome sequencing and annotation.</title>
        <authorList>
            <consortium name="The Broad Institute Genomics Platform"/>
            <consortium name="The Broad Institute Genome Sequencing Center for Infectious Disease"/>
            <person name="Wu L."/>
            <person name="Ma J."/>
        </authorList>
    </citation>
    <scope>NUCLEOTIDE SEQUENCE [LARGE SCALE GENOMIC DNA]</scope>
    <source>
        <strain evidence="2">JCM 19212</strain>
    </source>
</reference>
<dbReference type="Gene3D" id="1.25.40.10">
    <property type="entry name" value="Tetratricopeptide repeat domain"/>
    <property type="match status" value="1"/>
</dbReference>
<gene>
    <name evidence="1" type="ORF">GCM10025759_22820</name>
</gene>
<evidence type="ECO:0008006" key="3">
    <source>
        <dbReference type="Google" id="ProtNLM"/>
    </source>
</evidence>
<dbReference type="PROSITE" id="PS51257">
    <property type="entry name" value="PROKAR_LIPOPROTEIN"/>
    <property type="match status" value="1"/>
</dbReference>
<name>A0ABP9LF30_9GAMM</name>